<keyword evidence="7" id="KW-0732">Signal</keyword>
<feature type="coiled-coil region" evidence="5">
    <location>
        <begin position="141"/>
        <end position="200"/>
    </location>
</feature>
<dbReference type="Gene3D" id="6.10.250.3150">
    <property type="match status" value="1"/>
</dbReference>
<keyword evidence="2" id="KW-0645">Protease</keyword>
<dbReference type="EMBL" id="RJVJ01000003">
    <property type="protein sequence ID" value="ROR35545.1"/>
    <property type="molecule type" value="Genomic_DNA"/>
</dbReference>
<evidence type="ECO:0000313" key="9">
    <source>
        <dbReference type="EMBL" id="ROR35545.1"/>
    </source>
</evidence>
<accession>A0A8G1U9W7</accession>
<dbReference type="Pfam" id="PF00877">
    <property type="entry name" value="NLPC_P60"/>
    <property type="match status" value="1"/>
</dbReference>
<feature type="chain" id="PRO_5044596139" evidence="7">
    <location>
        <begin position="37"/>
        <end position="348"/>
    </location>
</feature>
<keyword evidence="4" id="KW-0788">Thiol protease</keyword>
<accession>A0A3N4RH13</accession>
<dbReference type="InterPro" id="IPR000064">
    <property type="entry name" value="NLP_P60_dom"/>
</dbReference>
<feature type="domain" description="NlpC/P60" evidence="8">
    <location>
        <begin position="230"/>
        <end position="348"/>
    </location>
</feature>
<dbReference type="OrthoDB" id="3865587at2"/>
<dbReference type="EMBL" id="RKQG01000003">
    <property type="protein sequence ID" value="RPE27637.1"/>
    <property type="molecule type" value="Genomic_DNA"/>
</dbReference>
<evidence type="ECO:0000256" key="2">
    <source>
        <dbReference type="ARBA" id="ARBA00022670"/>
    </source>
</evidence>
<keyword evidence="5" id="KW-0175">Coiled coil</keyword>
<evidence type="ECO:0000256" key="4">
    <source>
        <dbReference type="ARBA" id="ARBA00022807"/>
    </source>
</evidence>
<feature type="compositionally biased region" description="Basic and acidic residues" evidence="6">
    <location>
        <begin position="42"/>
        <end position="55"/>
    </location>
</feature>
<gene>
    <name evidence="10" type="ORF">EDD38_6923</name>
    <name evidence="9" type="ORF">EDD39_7205</name>
</gene>
<comment type="similarity">
    <text evidence="1">Belongs to the peptidase C40 family.</text>
</comment>
<evidence type="ECO:0000256" key="1">
    <source>
        <dbReference type="ARBA" id="ARBA00007074"/>
    </source>
</evidence>
<evidence type="ECO:0000313" key="10">
    <source>
        <dbReference type="EMBL" id="RPE27637.1"/>
    </source>
</evidence>
<evidence type="ECO:0000256" key="7">
    <source>
        <dbReference type="SAM" id="SignalP"/>
    </source>
</evidence>
<evidence type="ECO:0000256" key="5">
    <source>
        <dbReference type="SAM" id="Coils"/>
    </source>
</evidence>
<dbReference type="GO" id="GO:0006508">
    <property type="term" value="P:proteolysis"/>
    <property type="evidence" value="ECO:0007669"/>
    <property type="project" value="UniProtKB-KW"/>
</dbReference>
<comment type="caution">
    <text evidence="10">The sequence shown here is derived from an EMBL/GenBank/DDBJ whole genome shotgun (WGS) entry which is preliminary data.</text>
</comment>
<keyword evidence="11" id="KW-1185">Reference proteome</keyword>
<proteinExistence type="inferred from homology"/>
<feature type="signal peptide" evidence="7">
    <location>
        <begin position="1"/>
        <end position="36"/>
    </location>
</feature>
<dbReference type="InterPro" id="IPR038765">
    <property type="entry name" value="Papain-like_cys_pep_sf"/>
</dbReference>
<dbReference type="GO" id="GO:0008234">
    <property type="term" value="F:cysteine-type peptidase activity"/>
    <property type="evidence" value="ECO:0007669"/>
    <property type="project" value="UniProtKB-KW"/>
</dbReference>
<dbReference type="Proteomes" id="UP000267408">
    <property type="component" value="Unassembled WGS sequence"/>
</dbReference>
<evidence type="ECO:0000259" key="8">
    <source>
        <dbReference type="PROSITE" id="PS51935"/>
    </source>
</evidence>
<organism evidence="10 11">
    <name type="scientific">Kitasatospora cineracea</name>
    <dbReference type="NCBI Taxonomy" id="88074"/>
    <lineage>
        <taxon>Bacteria</taxon>
        <taxon>Bacillati</taxon>
        <taxon>Actinomycetota</taxon>
        <taxon>Actinomycetes</taxon>
        <taxon>Kitasatosporales</taxon>
        <taxon>Streptomycetaceae</taxon>
        <taxon>Kitasatospora</taxon>
    </lineage>
</organism>
<evidence type="ECO:0000256" key="3">
    <source>
        <dbReference type="ARBA" id="ARBA00022801"/>
    </source>
</evidence>
<dbReference type="SUPFAM" id="SSF54001">
    <property type="entry name" value="Cysteine proteinases"/>
    <property type="match status" value="1"/>
</dbReference>
<dbReference type="Proteomes" id="UP000266906">
    <property type="component" value="Unassembled WGS sequence"/>
</dbReference>
<evidence type="ECO:0000313" key="11">
    <source>
        <dbReference type="Proteomes" id="UP000266906"/>
    </source>
</evidence>
<dbReference type="PANTHER" id="PTHR47359:SF3">
    <property type="entry name" value="NLP_P60 DOMAIN-CONTAINING PROTEIN-RELATED"/>
    <property type="match status" value="1"/>
</dbReference>
<dbReference type="PANTHER" id="PTHR47359">
    <property type="entry name" value="PEPTIDOGLYCAN DL-ENDOPEPTIDASE CWLO"/>
    <property type="match status" value="1"/>
</dbReference>
<sequence>MASHRRPKQPSRARVTVLTGAAATVVALSAQVGAHAAPAQPSKDEVKAQVDKLSEEMEQATEKYNGAKERADQLRQQAGQLQDQVARSQEQLTELASGLAEVAGDEYRQGGVDPSMQLMLSTDPDQYLAKASSFNQAASTQSEVLKALKDQQRRLDQQKQETSTVLAELDGETKTLNDTKSEVQSKLAESRRLLNQLSAADREAILADNGGTASRGSDRVDLSSLPKASSGAAQLAVDTALAQRGKPYVWGAEGPNSFDCSGLMVYAYAKAGIALPRTSQEQAGVGSSVGRDWHNAQPGDLVIYNVHGAQDHVAMYIGNGTVVHAPKPGAPVRTMAVDALTISTIRRV</sequence>
<dbReference type="RefSeq" id="WP_123563756.1">
    <property type="nucleotide sequence ID" value="NZ_JBEYIY010000067.1"/>
</dbReference>
<reference evidence="11 12" key="1">
    <citation type="submission" date="2018-11" db="EMBL/GenBank/DDBJ databases">
        <title>Sequencing the genomes of 1000 actinobacteria strains.</title>
        <authorList>
            <person name="Klenk H.-P."/>
        </authorList>
    </citation>
    <scope>NUCLEOTIDE SEQUENCE [LARGE SCALE GENOMIC DNA]</scope>
    <source>
        <strain evidence="9 12">DSM 44780</strain>
        <strain evidence="10 11">DSM 44781</strain>
    </source>
</reference>
<keyword evidence="3" id="KW-0378">Hydrolase</keyword>
<protein>
    <submittedName>
        <fullName evidence="10">NlpC/P60 family protein</fullName>
    </submittedName>
</protein>
<dbReference type="Gene3D" id="3.90.1720.10">
    <property type="entry name" value="endopeptidase domain like (from Nostoc punctiforme)"/>
    <property type="match status" value="1"/>
</dbReference>
<evidence type="ECO:0000313" key="12">
    <source>
        <dbReference type="Proteomes" id="UP000267408"/>
    </source>
</evidence>
<feature type="compositionally biased region" description="Low complexity" evidence="6">
    <location>
        <begin position="74"/>
        <end position="84"/>
    </location>
</feature>
<feature type="region of interest" description="Disordered" evidence="6">
    <location>
        <begin position="33"/>
        <end position="88"/>
    </location>
</feature>
<name>A0A3N4RH13_9ACTN</name>
<evidence type="ECO:0000256" key="6">
    <source>
        <dbReference type="SAM" id="MobiDB-lite"/>
    </source>
</evidence>
<dbReference type="PROSITE" id="PS51935">
    <property type="entry name" value="NLPC_P60"/>
    <property type="match status" value="1"/>
</dbReference>
<dbReference type="InterPro" id="IPR051794">
    <property type="entry name" value="PG_Endopeptidase_C40"/>
</dbReference>
<dbReference type="AlphaFoldDB" id="A0A3N4RH13"/>